<dbReference type="AlphaFoldDB" id="A0A8T0B2P4"/>
<proteinExistence type="predicted"/>
<protein>
    <recommendedName>
        <fullName evidence="5">TRAF-type domain-containing protein</fullName>
    </recommendedName>
</protein>
<keyword evidence="2 4" id="KW-0863">Zinc-finger</keyword>
<sequence>MDTAEELDICVHCNKEVVKTNLPVHEAHCQRFLCLCPDCDDQVPKDQLEEHRKERHTVIKCKKCNMKMENCKLADHEANECTKRLESCEYCQMDLPWSDLKEHTVACGSRTELCPDCKKYVRLKDQLQHANICSSEEDFSFKHNKNVKPLPVNTLQDDQLDKDLPEDWRDHLDIRGAESEPEDTVLSLSDLQKKKRNEKKGWVDENQTSTCPYCHLILPIRTLQWHEGKCRIFESLKRVSGANVKK</sequence>
<dbReference type="EMBL" id="JABFDY010000012">
    <property type="protein sequence ID" value="KAF7700390.1"/>
    <property type="molecule type" value="Genomic_DNA"/>
</dbReference>
<dbReference type="Gene3D" id="6.10.250.1730">
    <property type="match status" value="1"/>
</dbReference>
<organism evidence="6 7">
    <name type="scientific">Silurus meridionalis</name>
    <name type="common">Southern catfish</name>
    <name type="synonym">Silurus soldatovi meridionalis</name>
    <dbReference type="NCBI Taxonomy" id="175797"/>
    <lineage>
        <taxon>Eukaryota</taxon>
        <taxon>Metazoa</taxon>
        <taxon>Chordata</taxon>
        <taxon>Craniata</taxon>
        <taxon>Vertebrata</taxon>
        <taxon>Euteleostomi</taxon>
        <taxon>Actinopterygii</taxon>
        <taxon>Neopterygii</taxon>
        <taxon>Teleostei</taxon>
        <taxon>Ostariophysi</taxon>
        <taxon>Siluriformes</taxon>
        <taxon>Siluridae</taxon>
        <taxon>Silurus</taxon>
    </lineage>
</organism>
<dbReference type="InterPro" id="IPR051986">
    <property type="entry name" value="Innate_Immune_Apopt_Reg"/>
</dbReference>
<dbReference type="InterPro" id="IPR001293">
    <property type="entry name" value="Znf_TRAF"/>
</dbReference>
<dbReference type="InterPro" id="IPR049439">
    <property type="entry name" value="TRAFD1-XIAF1_Znf"/>
</dbReference>
<reference evidence="6" key="1">
    <citation type="submission" date="2020-08" db="EMBL/GenBank/DDBJ databases">
        <title>Chromosome-level assembly of Southern catfish (Silurus meridionalis) provides insights into visual adaptation to the nocturnal and benthic lifestyles.</title>
        <authorList>
            <person name="Zhang Y."/>
            <person name="Wang D."/>
            <person name="Peng Z."/>
        </authorList>
    </citation>
    <scope>NUCLEOTIDE SEQUENCE</scope>
    <source>
        <strain evidence="6">SWU-2019-XX</strain>
        <tissue evidence="6">Muscle</tissue>
    </source>
</reference>
<evidence type="ECO:0000259" key="5">
    <source>
        <dbReference type="PROSITE" id="PS50145"/>
    </source>
</evidence>
<evidence type="ECO:0000256" key="4">
    <source>
        <dbReference type="PROSITE-ProRule" id="PRU00207"/>
    </source>
</evidence>
<feature type="domain" description="TRAF-type" evidence="5">
    <location>
        <begin position="24"/>
        <end position="101"/>
    </location>
</feature>
<dbReference type="PANTHER" id="PTHR16295">
    <property type="entry name" value="TRAF-TYPE ZINC FINGER PROTEIN-RELATED"/>
    <property type="match status" value="1"/>
</dbReference>
<keyword evidence="1 4" id="KW-0479">Metal-binding</keyword>
<evidence type="ECO:0000313" key="6">
    <source>
        <dbReference type="EMBL" id="KAF7700390.1"/>
    </source>
</evidence>
<dbReference type="GO" id="GO:0008270">
    <property type="term" value="F:zinc ion binding"/>
    <property type="evidence" value="ECO:0007669"/>
    <property type="project" value="UniProtKB-KW"/>
</dbReference>
<dbReference type="InterPro" id="IPR031220">
    <property type="entry name" value="XAF1_C_sf"/>
</dbReference>
<dbReference type="PANTHER" id="PTHR16295:SF17">
    <property type="entry name" value="XIAP-ASSOCIATED FACTOR 1"/>
    <property type="match status" value="1"/>
</dbReference>
<evidence type="ECO:0000313" key="7">
    <source>
        <dbReference type="Proteomes" id="UP000606274"/>
    </source>
</evidence>
<dbReference type="PROSITE" id="PS50145">
    <property type="entry name" value="ZF_TRAF"/>
    <property type="match status" value="1"/>
</dbReference>
<dbReference type="OrthoDB" id="193703at2759"/>
<keyword evidence="7" id="KW-1185">Reference proteome</keyword>
<feature type="zinc finger region" description="TRAF-type" evidence="4">
    <location>
        <begin position="24"/>
        <end position="101"/>
    </location>
</feature>
<gene>
    <name evidence="6" type="ORF">HF521_003348</name>
</gene>
<dbReference type="Gene3D" id="3.30.40.10">
    <property type="entry name" value="Zinc/RING finger domain, C3HC4 (zinc finger)"/>
    <property type="match status" value="2"/>
</dbReference>
<evidence type="ECO:0000256" key="3">
    <source>
        <dbReference type="ARBA" id="ARBA00022833"/>
    </source>
</evidence>
<evidence type="ECO:0000256" key="1">
    <source>
        <dbReference type="ARBA" id="ARBA00022723"/>
    </source>
</evidence>
<keyword evidence="3 4" id="KW-0862">Zinc</keyword>
<accession>A0A8T0B2P4</accession>
<comment type="caution">
    <text evidence="6">The sequence shown here is derived from an EMBL/GenBank/DDBJ whole genome shotgun (WGS) entry which is preliminary data.</text>
</comment>
<dbReference type="Pfam" id="PF21366">
    <property type="entry name" value="TRAFD1-XIAF1_ZnF"/>
    <property type="match status" value="1"/>
</dbReference>
<name>A0A8T0B2P4_SILME</name>
<evidence type="ECO:0000256" key="2">
    <source>
        <dbReference type="ARBA" id="ARBA00022771"/>
    </source>
</evidence>
<dbReference type="Proteomes" id="UP000606274">
    <property type="component" value="Unassembled WGS sequence"/>
</dbReference>
<dbReference type="GO" id="GO:0005739">
    <property type="term" value="C:mitochondrion"/>
    <property type="evidence" value="ECO:0007669"/>
    <property type="project" value="TreeGrafter"/>
</dbReference>
<dbReference type="InterPro" id="IPR013083">
    <property type="entry name" value="Znf_RING/FYVE/PHD"/>
</dbReference>